<gene>
    <name evidence="2" type="ORF">RDB_LOCUS23174</name>
</gene>
<accession>A0A8H2XSR3</accession>
<feature type="compositionally biased region" description="Polar residues" evidence="1">
    <location>
        <begin position="71"/>
        <end position="100"/>
    </location>
</feature>
<comment type="caution">
    <text evidence="2">The sequence shown here is derived from an EMBL/GenBank/DDBJ whole genome shotgun (WGS) entry which is preliminary data.</text>
</comment>
<dbReference type="OrthoDB" id="545169at2759"/>
<protein>
    <submittedName>
        <fullName evidence="2">Uncharacterized protein</fullName>
    </submittedName>
</protein>
<name>A0A8H2XSR3_9AGAM</name>
<feature type="region of interest" description="Disordered" evidence="1">
    <location>
        <begin position="21"/>
        <end position="101"/>
    </location>
</feature>
<evidence type="ECO:0000313" key="3">
    <source>
        <dbReference type="Proteomes" id="UP000663853"/>
    </source>
</evidence>
<dbReference type="Proteomes" id="UP000663853">
    <property type="component" value="Unassembled WGS sequence"/>
</dbReference>
<feature type="compositionally biased region" description="Basic and acidic residues" evidence="1">
    <location>
        <begin position="56"/>
        <end position="70"/>
    </location>
</feature>
<evidence type="ECO:0000313" key="2">
    <source>
        <dbReference type="EMBL" id="CAE6430574.1"/>
    </source>
</evidence>
<reference evidence="2" key="1">
    <citation type="submission" date="2021-01" db="EMBL/GenBank/DDBJ databases">
        <authorList>
            <person name="Kaushik A."/>
        </authorList>
    </citation>
    <scope>NUCLEOTIDE SEQUENCE</scope>
    <source>
        <strain evidence="2">AG6-10EEA</strain>
    </source>
</reference>
<proteinExistence type="predicted"/>
<dbReference type="EMBL" id="CAJMXA010000432">
    <property type="protein sequence ID" value="CAE6430574.1"/>
    <property type="molecule type" value="Genomic_DNA"/>
</dbReference>
<dbReference type="InterPro" id="IPR011990">
    <property type="entry name" value="TPR-like_helical_dom_sf"/>
</dbReference>
<feature type="non-terminal residue" evidence="2">
    <location>
        <position position="1"/>
    </location>
</feature>
<sequence>MWIFRPSMRILPRIRMQTPVSASTKLSKARIKGADSGMQRIGTSGFHRGMSTTSRTGEDYRSIHGEDSRNQTENTSGPVPEQDTSSKSESMGPNSDTGTDLSHEELYKLGWSRCEQFRRFGELDDIEKAIEYGTLALGSTPEDHPDWPRRLEDLGIFYNERFERLGELEDLEKAIEYQSRALADQNSPPEIAMRILGVWLAADNRKTKRSELKKFTPKIHGIKSTYSEHEERHWAYMRMRRSDERLASFVDALNASPKFTVLAQHNSKPMPTHIYVPAKECDSWVSRVRSGTTPVARRSARWTTSTVFRMEIFEYFHKRTPEVKAGLTYIDETDILDVVVMDNANGEWVTFLQSVGDTLLAACDYSSLD</sequence>
<dbReference type="AlphaFoldDB" id="A0A8H2XSR3"/>
<dbReference type="Gene3D" id="1.25.40.10">
    <property type="entry name" value="Tetratricopeptide repeat domain"/>
    <property type="match status" value="1"/>
</dbReference>
<evidence type="ECO:0000256" key="1">
    <source>
        <dbReference type="SAM" id="MobiDB-lite"/>
    </source>
</evidence>
<organism evidence="2 3">
    <name type="scientific">Rhizoctonia solani</name>
    <dbReference type="NCBI Taxonomy" id="456999"/>
    <lineage>
        <taxon>Eukaryota</taxon>
        <taxon>Fungi</taxon>
        <taxon>Dikarya</taxon>
        <taxon>Basidiomycota</taxon>
        <taxon>Agaricomycotina</taxon>
        <taxon>Agaricomycetes</taxon>
        <taxon>Cantharellales</taxon>
        <taxon>Ceratobasidiaceae</taxon>
        <taxon>Rhizoctonia</taxon>
    </lineage>
</organism>